<dbReference type="GO" id="GO:0005829">
    <property type="term" value="C:cytosol"/>
    <property type="evidence" value="ECO:0007669"/>
    <property type="project" value="UniProtKB-ARBA"/>
</dbReference>
<dbReference type="EC" id="5.4.99.22" evidence="6"/>
<comment type="caution">
    <text evidence="6">The sequence shown here is derived from an EMBL/GenBank/DDBJ whole genome shotgun (WGS) entry which is preliminary data.</text>
</comment>
<accession>A0A1J5QLN8</accession>
<dbReference type="Pfam" id="PF00849">
    <property type="entry name" value="PseudoU_synth_2"/>
    <property type="match status" value="1"/>
</dbReference>
<evidence type="ECO:0000256" key="1">
    <source>
        <dbReference type="ARBA" id="ARBA00008348"/>
    </source>
</evidence>
<dbReference type="PROSITE" id="PS01149">
    <property type="entry name" value="PSI_RSU"/>
    <property type="match status" value="1"/>
</dbReference>
<dbReference type="GO" id="GO:0003723">
    <property type="term" value="F:RNA binding"/>
    <property type="evidence" value="ECO:0007669"/>
    <property type="project" value="UniProtKB-KW"/>
</dbReference>
<protein>
    <submittedName>
        <fullName evidence="6">Ribosomal large subunit pseudouridine synthase B</fullName>
        <ecNumber evidence="6">5.4.99.22</ecNumber>
    </submittedName>
</protein>
<dbReference type="PANTHER" id="PTHR47683:SF2">
    <property type="entry name" value="RNA-BINDING S4 DOMAIN-CONTAINING PROTEIN"/>
    <property type="match status" value="1"/>
</dbReference>
<organism evidence="6">
    <name type="scientific">mine drainage metagenome</name>
    <dbReference type="NCBI Taxonomy" id="410659"/>
    <lineage>
        <taxon>unclassified sequences</taxon>
        <taxon>metagenomes</taxon>
        <taxon>ecological metagenomes</taxon>
    </lineage>
</organism>
<dbReference type="InterPro" id="IPR018496">
    <property type="entry name" value="PsdUridine_synth_RsuA/RluB_CS"/>
</dbReference>
<dbReference type="EMBL" id="MLJW01000617">
    <property type="protein sequence ID" value="OIQ84449.1"/>
    <property type="molecule type" value="Genomic_DNA"/>
</dbReference>
<dbReference type="FunFam" id="3.10.290.10:FF:000003">
    <property type="entry name" value="Pseudouridine synthase"/>
    <property type="match status" value="1"/>
</dbReference>
<dbReference type="InterPro" id="IPR002942">
    <property type="entry name" value="S4_RNA-bd"/>
</dbReference>
<dbReference type="GO" id="GO:0006364">
    <property type="term" value="P:rRNA processing"/>
    <property type="evidence" value="ECO:0007669"/>
    <property type="project" value="UniProtKB-ARBA"/>
</dbReference>
<dbReference type="FunFam" id="3.30.70.1560:FF:000001">
    <property type="entry name" value="Pseudouridine synthase"/>
    <property type="match status" value="1"/>
</dbReference>
<feature type="compositionally biased region" description="Low complexity" evidence="4">
    <location>
        <begin position="1"/>
        <end position="13"/>
    </location>
</feature>
<evidence type="ECO:0000259" key="5">
    <source>
        <dbReference type="SMART" id="SM00363"/>
    </source>
</evidence>
<keyword evidence="3 6" id="KW-0413">Isomerase</keyword>
<feature type="compositionally biased region" description="Gly residues" evidence="4">
    <location>
        <begin position="22"/>
        <end position="34"/>
    </location>
</feature>
<dbReference type="SUPFAM" id="SSF55174">
    <property type="entry name" value="Alpha-L RNA-binding motif"/>
    <property type="match status" value="1"/>
</dbReference>
<dbReference type="InterPro" id="IPR020103">
    <property type="entry name" value="PsdUridine_synth_cat_dom_sf"/>
</dbReference>
<dbReference type="AlphaFoldDB" id="A0A1J5QLN8"/>
<dbReference type="PANTHER" id="PTHR47683">
    <property type="entry name" value="PSEUDOURIDINE SYNTHASE FAMILY PROTEIN-RELATED"/>
    <property type="match status" value="1"/>
</dbReference>
<evidence type="ECO:0000256" key="2">
    <source>
        <dbReference type="ARBA" id="ARBA00022884"/>
    </source>
</evidence>
<dbReference type="InterPro" id="IPR006145">
    <property type="entry name" value="PsdUridine_synth_RsuA/RluA"/>
</dbReference>
<dbReference type="PROSITE" id="PS50889">
    <property type="entry name" value="S4"/>
    <property type="match status" value="1"/>
</dbReference>
<dbReference type="CDD" id="cd02870">
    <property type="entry name" value="PseudoU_synth_RsuA_like"/>
    <property type="match status" value="1"/>
</dbReference>
<dbReference type="SUPFAM" id="SSF55120">
    <property type="entry name" value="Pseudouridine synthase"/>
    <property type="match status" value="1"/>
</dbReference>
<comment type="similarity">
    <text evidence="1">Belongs to the pseudouridine synthase RsuA family.</text>
</comment>
<dbReference type="Gene3D" id="3.30.2350.10">
    <property type="entry name" value="Pseudouridine synthase"/>
    <property type="match status" value="1"/>
</dbReference>
<evidence type="ECO:0000256" key="4">
    <source>
        <dbReference type="SAM" id="MobiDB-lite"/>
    </source>
</evidence>
<gene>
    <name evidence="6" type="primary">rluB_15</name>
    <name evidence="6" type="ORF">GALL_337330</name>
</gene>
<evidence type="ECO:0000313" key="6">
    <source>
        <dbReference type="EMBL" id="OIQ84449.1"/>
    </source>
</evidence>
<dbReference type="CDD" id="cd00165">
    <property type="entry name" value="S4"/>
    <property type="match status" value="1"/>
</dbReference>
<dbReference type="GO" id="GO:0160139">
    <property type="term" value="F:23S rRNA pseudouridine(2605) synthase activity"/>
    <property type="evidence" value="ECO:0007669"/>
    <property type="project" value="UniProtKB-EC"/>
</dbReference>
<sequence>MSESSGRSGSDRQGSGDRRGGGPRQGAGRGGAGATHGRAGAPRPARATGRGPAPARSGPVVPPRDVHDPNGVRLQKVLASAGYGSRRAAEDLITAGRVTVDGVLVRELGVRVDPTHAVIHLDGLRIQLDTSVITLALNKPLGVVSTMHDPEGRPSLAQFVANREERLFHVGRLDADTEGLILLTNDGELANRLSHPSHGVAKTYMAHVEGRVSAQTAKALLRGVELEDGPASFASYKLVDQTPQATLVEVVLHEGRNRIVRRLFDEVGHPVMQLVRTQIGPIRLGDLKSGRTRVLGKTEVGTLMAQVGM</sequence>
<reference evidence="6" key="1">
    <citation type="submission" date="2016-10" db="EMBL/GenBank/DDBJ databases">
        <title>Sequence of Gallionella enrichment culture.</title>
        <authorList>
            <person name="Poehlein A."/>
            <person name="Muehling M."/>
            <person name="Daniel R."/>
        </authorList>
    </citation>
    <scope>NUCLEOTIDE SEQUENCE</scope>
</reference>
<dbReference type="InterPro" id="IPR036986">
    <property type="entry name" value="S4_RNA-bd_sf"/>
</dbReference>
<dbReference type="SMART" id="SM00363">
    <property type="entry name" value="S4"/>
    <property type="match status" value="1"/>
</dbReference>
<keyword evidence="2" id="KW-0694">RNA-binding</keyword>
<feature type="domain" description="RNA-binding S4" evidence="5">
    <location>
        <begin position="72"/>
        <end position="131"/>
    </location>
</feature>
<dbReference type="InterPro" id="IPR050343">
    <property type="entry name" value="RsuA_PseudoU_synthase"/>
</dbReference>
<dbReference type="NCBIfam" id="TIGR00093">
    <property type="entry name" value="pseudouridine synthase"/>
    <property type="match status" value="1"/>
</dbReference>
<dbReference type="Pfam" id="PF01479">
    <property type="entry name" value="S4"/>
    <property type="match status" value="1"/>
</dbReference>
<dbReference type="GO" id="GO:0001522">
    <property type="term" value="P:pseudouridine synthesis"/>
    <property type="evidence" value="ECO:0007669"/>
    <property type="project" value="InterPro"/>
</dbReference>
<name>A0A1J5QLN8_9ZZZZ</name>
<proteinExistence type="inferred from homology"/>
<feature type="region of interest" description="Disordered" evidence="4">
    <location>
        <begin position="1"/>
        <end position="70"/>
    </location>
</feature>
<evidence type="ECO:0000256" key="3">
    <source>
        <dbReference type="ARBA" id="ARBA00023235"/>
    </source>
</evidence>
<dbReference type="InterPro" id="IPR000748">
    <property type="entry name" value="PsdUridine_synth_RsuA/RluB/E/F"/>
</dbReference>
<dbReference type="Gene3D" id="3.10.290.10">
    <property type="entry name" value="RNA-binding S4 domain"/>
    <property type="match status" value="1"/>
</dbReference>
<feature type="compositionally biased region" description="Low complexity" evidence="4">
    <location>
        <begin position="35"/>
        <end position="59"/>
    </location>
</feature>